<keyword evidence="8" id="KW-0675">Receptor</keyword>
<evidence type="ECO:0000259" key="11">
    <source>
        <dbReference type="Pfam" id="PF08263"/>
    </source>
</evidence>
<feature type="domain" description="Leucine-rich repeat-containing N-terminal plant-type" evidence="11">
    <location>
        <begin position="35"/>
        <end position="73"/>
    </location>
</feature>
<name>A0A251NY63_PRUPE</name>
<evidence type="ECO:0000256" key="7">
    <source>
        <dbReference type="ARBA" id="ARBA00023136"/>
    </source>
</evidence>
<evidence type="ECO:0000313" key="13">
    <source>
        <dbReference type="Proteomes" id="UP000006882"/>
    </source>
</evidence>
<dbReference type="InterPro" id="IPR046956">
    <property type="entry name" value="RLP23-like"/>
</dbReference>
<dbReference type="STRING" id="3760.A0A251NY63"/>
<dbReference type="InterPro" id="IPR032675">
    <property type="entry name" value="LRR_dom_sf"/>
</dbReference>
<dbReference type="eggNOG" id="KOG0619">
    <property type="taxonomic scope" value="Eukaryota"/>
</dbReference>
<keyword evidence="3" id="KW-0812">Transmembrane</keyword>
<protein>
    <recommendedName>
        <fullName evidence="11">Leucine-rich repeat-containing N-terminal plant-type domain-containing protein</fullName>
    </recommendedName>
</protein>
<feature type="signal peptide" evidence="10">
    <location>
        <begin position="1"/>
        <end position="20"/>
    </location>
</feature>
<evidence type="ECO:0000256" key="1">
    <source>
        <dbReference type="ARBA" id="ARBA00004479"/>
    </source>
</evidence>
<comment type="subcellular location">
    <subcellularLocation>
        <location evidence="1">Membrane</location>
        <topology evidence="1">Single-pass type I membrane protein</topology>
    </subcellularLocation>
</comment>
<keyword evidence="9" id="KW-0325">Glycoprotein</keyword>
<dbReference type="AlphaFoldDB" id="A0A251NY63"/>
<dbReference type="PANTHER" id="PTHR48063:SF98">
    <property type="entry name" value="LRR RECEPTOR-LIKE SERINE_THREONINE-PROTEIN KINASE FLS2"/>
    <property type="match status" value="1"/>
</dbReference>
<gene>
    <name evidence="12" type="ORF">PRUPE_6G311600</name>
</gene>
<feature type="chain" id="PRO_5012693493" description="Leucine-rich repeat-containing N-terminal plant-type domain-containing protein" evidence="10">
    <location>
        <begin position="21"/>
        <end position="138"/>
    </location>
</feature>
<keyword evidence="2" id="KW-0433">Leucine-rich repeat</keyword>
<sequence length="138" mass="15567">MDKAMRIVSVFRFLSVATITTISICNGNLGVPCEQNERQALLMFKQDLKDPSNRLLSWVGEGDCWNWTGVVCDNLTGHVRELHLGNYYSDEYLNYSLYQENSLGGKVNSSLLNLKRLSYMDLSNSDFGGIQIPSFLDS</sequence>
<dbReference type="SUPFAM" id="SSF52058">
    <property type="entry name" value="L domain-like"/>
    <property type="match status" value="1"/>
</dbReference>
<keyword evidence="13" id="KW-1185">Reference proteome</keyword>
<reference evidence="12 13" key="1">
    <citation type="journal article" date="2013" name="Nat. Genet.">
        <title>The high-quality draft genome of peach (Prunus persica) identifies unique patterns of genetic diversity, domestication and genome evolution.</title>
        <authorList>
            <consortium name="International Peach Genome Initiative"/>
            <person name="Verde I."/>
            <person name="Abbott A.G."/>
            <person name="Scalabrin S."/>
            <person name="Jung S."/>
            <person name="Shu S."/>
            <person name="Marroni F."/>
            <person name="Zhebentyayeva T."/>
            <person name="Dettori M.T."/>
            <person name="Grimwood J."/>
            <person name="Cattonaro F."/>
            <person name="Zuccolo A."/>
            <person name="Rossini L."/>
            <person name="Jenkins J."/>
            <person name="Vendramin E."/>
            <person name="Meisel L.A."/>
            <person name="Decroocq V."/>
            <person name="Sosinski B."/>
            <person name="Prochnik S."/>
            <person name="Mitros T."/>
            <person name="Policriti A."/>
            <person name="Cipriani G."/>
            <person name="Dondini L."/>
            <person name="Ficklin S."/>
            <person name="Goodstein D.M."/>
            <person name="Xuan P."/>
            <person name="Del Fabbro C."/>
            <person name="Aramini V."/>
            <person name="Copetti D."/>
            <person name="Gonzalez S."/>
            <person name="Horner D.S."/>
            <person name="Falchi R."/>
            <person name="Lucas S."/>
            <person name="Mica E."/>
            <person name="Maldonado J."/>
            <person name="Lazzari B."/>
            <person name="Bielenberg D."/>
            <person name="Pirona R."/>
            <person name="Miculan M."/>
            <person name="Barakat A."/>
            <person name="Testolin R."/>
            <person name="Stella A."/>
            <person name="Tartarini S."/>
            <person name="Tonutti P."/>
            <person name="Arus P."/>
            <person name="Orellana A."/>
            <person name="Wells C."/>
            <person name="Main D."/>
            <person name="Vizzotto G."/>
            <person name="Silva H."/>
            <person name="Salamini F."/>
            <person name="Schmutz J."/>
            <person name="Morgante M."/>
            <person name="Rokhsar D.S."/>
        </authorList>
    </citation>
    <scope>NUCLEOTIDE SEQUENCE [LARGE SCALE GENOMIC DNA]</scope>
    <source>
        <strain evidence="13">cv. Nemared</strain>
    </source>
</reference>
<evidence type="ECO:0000256" key="3">
    <source>
        <dbReference type="ARBA" id="ARBA00022692"/>
    </source>
</evidence>
<dbReference type="GO" id="GO:0016020">
    <property type="term" value="C:membrane"/>
    <property type="evidence" value="ECO:0007669"/>
    <property type="project" value="UniProtKB-SubCell"/>
</dbReference>
<evidence type="ECO:0000256" key="2">
    <source>
        <dbReference type="ARBA" id="ARBA00022614"/>
    </source>
</evidence>
<dbReference type="PANTHER" id="PTHR48063">
    <property type="entry name" value="LRR RECEPTOR-LIKE KINASE"/>
    <property type="match status" value="1"/>
</dbReference>
<dbReference type="Gramene" id="ONI04253">
    <property type="protein sequence ID" value="ONI04253"/>
    <property type="gene ID" value="PRUPE_6G311600"/>
</dbReference>
<keyword evidence="5" id="KW-0677">Repeat</keyword>
<evidence type="ECO:0000256" key="8">
    <source>
        <dbReference type="ARBA" id="ARBA00023170"/>
    </source>
</evidence>
<dbReference type="InterPro" id="IPR013210">
    <property type="entry name" value="LRR_N_plant-typ"/>
</dbReference>
<evidence type="ECO:0000256" key="9">
    <source>
        <dbReference type="ARBA" id="ARBA00023180"/>
    </source>
</evidence>
<evidence type="ECO:0000313" key="12">
    <source>
        <dbReference type="EMBL" id="ONI04253.1"/>
    </source>
</evidence>
<dbReference type="EMBL" id="CM007656">
    <property type="protein sequence ID" value="ONI04253.1"/>
    <property type="molecule type" value="Genomic_DNA"/>
</dbReference>
<dbReference type="Gene3D" id="3.80.10.10">
    <property type="entry name" value="Ribonuclease Inhibitor"/>
    <property type="match status" value="1"/>
</dbReference>
<evidence type="ECO:0000256" key="4">
    <source>
        <dbReference type="ARBA" id="ARBA00022729"/>
    </source>
</evidence>
<keyword evidence="7" id="KW-0472">Membrane</keyword>
<keyword evidence="6" id="KW-1133">Transmembrane helix</keyword>
<accession>A0A251NY63</accession>
<keyword evidence="4 10" id="KW-0732">Signal</keyword>
<dbReference type="Proteomes" id="UP000006882">
    <property type="component" value="Chromosome G6"/>
</dbReference>
<proteinExistence type="predicted"/>
<evidence type="ECO:0000256" key="6">
    <source>
        <dbReference type="ARBA" id="ARBA00022989"/>
    </source>
</evidence>
<evidence type="ECO:0000256" key="5">
    <source>
        <dbReference type="ARBA" id="ARBA00022737"/>
    </source>
</evidence>
<evidence type="ECO:0000256" key="10">
    <source>
        <dbReference type="SAM" id="SignalP"/>
    </source>
</evidence>
<dbReference type="Pfam" id="PF08263">
    <property type="entry name" value="LRRNT_2"/>
    <property type="match status" value="1"/>
</dbReference>
<organism evidence="12 13">
    <name type="scientific">Prunus persica</name>
    <name type="common">Peach</name>
    <name type="synonym">Amygdalus persica</name>
    <dbReference type="NCBI Taxonomy" id="3760"/>
    <lineage>
        <taxon>Eukaryota</taxon>
        <taxon>Viridiplantae</taxon>
        <taxon>Streptophyta</taxon>
        <taxon>Embryophyta</taxon>
        <taxon>Tracheophyta</taxon>
        <taxon>Spermatophyta</taxon>
        <taxon>Magnoliopsida</taxon>
        <taxon>eudicotyledons</taxon>
        <taxon>Gunneridae</taxon>
        <taxon>Pentapetalae</taxon>
        <taxon>rosids</taxon>
        <taxon>fabids</taxon>
        <taxon>Rosales</taxon>
        <taxon>Rosaceae</taxon>
        <taxon>Amygdaloideae</taxon>
        <taxon>Amygdaleae</taxon>
        <taxon>Prunus</taxon>
    </lineage>
</organism>